<reference evidence="2" key="1">
    <citation type="journal article" date="2021" name="PeerJ">
        <title>Extensive microbial diversity within the chicken gut microbiome revealed by metagenomics and culture.</title>
        <authorList>
            <person name="Gilroy R."/>
            <person name="Ravi A."/>
            <person name="Getino M."/>
            <person name="Pursley I."/>
            <person name="Horton D.L."/>
            <person name="Alikhan N.F."/>
            <person name="Baker D."/>
            <person name="Gharbi K."/>
            <person name="Hall N."/>
            <person name="Watson M."/>
            <person name="Adriaenssens E.M."/>
            <person name="Foster-Nyarko E."/>
            <person name="Jarju S."/>
            <person name="Secka A."/>
            <person name="Antonio M."/>
            <person name="Oren A."/>
            <person name="Chaudhuri R.R."/>
            <person name="La Ragione R."/>
            <person name="Hildebrand F."/>
            <person name="Pallen M.J."/>
        </authorList>
    </citation>
    <scope>NUCLEOTIDE SEQUENCE</scope>
    <source>
        <strain evidence="2">ChiGjej6B6-14162</strain>
    </source>
</reference>
<name>A0A9D2BGS3_9BACT</name>
<organism evidence="2 3">
    <name type="scientific">Candidatus Parabacteroides intestinipullorum</name>
    <dbReference type="NCBI Taxonomy" id="2838723"/>
    <lineage>
        <taxon>Bacteria</taxon>
        <taxon>Pseudomonadati</taxon>
        <taxon>Bacteroidota</taxon>
        <taxon>Bacteroidia</taxon>
        <taxon>Bacteroidales</taxon>
        <taxon>Tannerellaceae</taxon>
        <taxon>Parabacteroides</taxon>
    </lineage>
</organism>
<dbReference type="Proteomes" id="UP000886740">
    <property type="component" value="Unassembled WGS sequence"/>
</dbReference>
<accession>A0A9D2BGS3</accession>
<dbReference type="InterPro" id="IPR038636">
    <property type="entry name" value="Wzi_sf"/>
</dbReference>
<evidence type="ECO:0000313" key="3">
    <source>
        <dbReference type="Proteomes" id="UP000886740"/>
    </source>
</evidence>
<proteinExistence type="predicted"/>
<comment type="caution">
    <text evidence="2">The sequence shown here is derived from an EMBL/GenBank/DDBJ whole genome shotgun (WGS) entry which is preliminary data.</text>
</comment>
<evidence type="ECO:0000256" key="1">
    <source>
        <dbReference type="SAM" id="SignalP"/>
    </source>
</evidence>
<protein>
    <submittedName>
        <fullName evidence="2">Capsule assembly Wzi family protein</fullName>
    </submittedName>
</protein>
<feature type="signal peptide" evidence="1">
    <location>
        <begin position="1"/>
        <end position="24"/>
    </location>
</feature>
<dbReference type="AlphaFoldDB" id="A0A9D2BGS3"/>
<dbReference type="Gene3D" id="2.40.160.130">
    <property type="entry name" value="Capsule assembly protein Wzi"/>
    <property type="match status" value="1"/>
</dbReference>
<feature type="chain" id="PRO_5038823144" evidence="1">
    <location>
        <begin position="25"/>
        <end position="501"/>
    </location>
</feature>
<gene>
    <name evidence="2" type="ORF">H9977_10665</name>
</gene>
<keyword evidence="1" id="KW-0732">Signal</keyword>
<sequence>MAKVLKKGLLLLGLCGWLVSPIEAQQDTLVTYRLEAMGMASSGTYAPLWLTSNRHGALDPAPNAALLRVGATYRQALLRHWSVGAGWDLIGGAQDGGRFVVQQAYADVGWRCLNLSLGSKERNPFLERPFDLGSGTLVEDGNARPVPQARIEIADYVAVPGTKRWLAFKGYIAYGRFTDDRWQEDFAAPGSYYVQGVFYHGKGALFRIGNREVRPWEVEIGLQTATQFGGKRYLKQTDGTSTLVHTMPSDLKTFLRVFLPLAGGSETTASDQLNVEGNVLGAWVGGFTYYFPKDWTLRLYAEHYFEDESAMFFQYGMWRDGLLGVTLRPPKNRWVEEFLWEGLAMDFQSGPIQYEWFNASFPGIQISACDNYYNHSYYGGWQQGGLSMGHPLLPGPAYNESHKIRFRSNRMRAHHIGISGSPFRDWQYRLKLSLTRHWGTYEEPLPEVTHQTSGLAEVTYRPGAWNGWTFSLAVAADRGGLIGNSVGGLFTIRKEGVLWRK</sequence>
<dbReference type="EMBL" id="DXEL01000072">
    <property type="protein sequence ID" value="HIX75478.1"/>
    <property type="molecule type" value="Genomic_DNA"/>
</dbReference>
<reference evidence="2" key="2">
    <citation type="submission" date="2021-04" db="EMBL/GenBank/DDBJ databases">
        <authorList>
            <person name="Gilroy R."/>
        </authorList>
    </citation>
    <scope>NUCLEOTIDE SEQUENCE</scope>
    <source>
        <strain evidence="2">ChiGjej6B6-14162</strain>
    </source>
</reference>
<evidence type="ECO:0000313" key="2">
    <source>
        <dbReference type="EMBL" id="HIX75478.1"/>
    </source>
</evidence>